<dbReference type="Proteomes" id="UP000198287">
    <property type="component" value="Unassembled WGS sequence"/>
</dbReference>
<name>A0A226D2W9_FOLCA</name>
<proteinExistence type="inferred from homology"/>
<evidence type="ECO:0000256" key="7">
    <source>
        <dbReference type="ARBA" id="ARBA00023170"/>
    </source>
</evidence>
<dbReference type="SUPFAM" id="SSF81321">
    <property type="entry name" value="Family A G protein-coupled receptor-like"/>
    <property type="match status" value="1"/>
</dbReference>
<evidence type="ECO:0000256" key="5">
    <source>
        <dbReference type="ARBA" id="ARBA00022989"/>
    </source>
</evidence>
<feature type="transmembrane region" description="Helical" evidence="10">
    <location>
        <begin position="58"/>
        <end position="85"/>
    </location>
</feature>
<evidence type="ECO:0000313" key="12">
    <source>
        <dbReference type="EMBL" id="OXA39178.1"/>
    </source>
</evidence>
<keyword evidence="4 8" id="KW-0812">Transmembrane</keyword>
<evidence type="ECO:0000256" key="6">
    <source>
        <dbReference type="ARBA" id="ARBA00023136"/>
    </source>
</evidence>
<accession>A0A226D2W9</accession>
<keyword evidence="6 10" id="KW-0472">Membrane</keyword>
<dbReference type="PROSITE" id="PS50262">
    <property type="entry name" value="G_PROTEIN_RECEP_F1_2"/>
    <property type="match status" value="1"/>
</dbReference>
<feature type="compositionally biased region" description="Low complexity" evidence="9">
    <location>
        <begin position="339"/>
        <end position="348"/>
    </location>
</feature>
<dbReference type="PRINTS" id="PR00237">
    <property type="entry name" value="GPCRRHODOPSN"/>
</dbReference>
<dbReference type="PANTHER" id="PTHR24241:SF190">
    <property type="entry name" value="CARDIOACCELERATORY PEPTIDE RECEPTOR-LIKE PROTEIN"/>
    <property type="match status" value="1"/>
</dbReference>
<keyword evidence="8" id="KW-0807">Transducer</keyword>
<sequence length="518" mass="56555">MEVQQVATPPPSGLLLLNDPGDPPVDLDLDPDDANATNSTTPPFVDAMPSSFSTMSDLSFYCVIAYSIIFVISATGNISVFCSVYKQLRHAKNRISLLILHLCIADLVVTFTAMPLEVIWRVTIQWYGGDVMCKACQFLRAFGLYASSMVVICISLDRYFAIIYPLKLARAAERAKITLAIAWGCALICAAPQSIIFHVEQHPRYPFKQCVTEAFLRSDVEQELVYNVFSVSVLYFVPLLIIIFTYARILLKISHKLLGRQQPPVHKVSFSKSKKKPSVTIIPQNNGVSPTERTGDEDDDDDDDDDDTTTLAAGSSNNNSAKNGTGSRSSLRPTPNGEAAGSSSTAASPPQLEEVTLGQKMFLRTSISGGVLMARARIRTLRLTAVIVLTFVFCWTPYVVMTLWYMIDREGAKLVDKRLQEGLFLMAVSNSVVNPLIYGTYGSSDCRRGSGGGHASRYENYVTRKRDPSPSTSQQRRSILGGRGVPGGATTMSSVILTNNLYPGRGGGGAESRKTSVI</sequence>
<evidence type="ECO:0000259" key="11">
    <source>
        <dbReference type="PROSITE" id="PS50262"/>
    </source>
</evidence>
<feature type="compositionally biased region" description="Acidic residues" evidence="9">
    <location>
        <begin position="295"/>
        <end position="308"/>
    </location>
</feature>
<keyword evidence="5 10" id="KW-1133">Transmembrane helix</keyword>
<dbReference type="InterPro" id="IPR000276">
    <property type="entry name" value="GPCR_Rhodpsn"/>
</dbReference>
<dbReference type="OrthoDB" id="6435638at2759"/>
<dbReference type="InterPro" id="IPR017452">
    <property type="entry name" value="GPCR_Rhodpsn_7TM"/>
</dbReference>
<dbReference type="GO" id="GO:0042277">
    <property type="term" value="F:peptide binding"/>
    <property type="evidence" value="ECO:0007669"/>
    <property type="project" value="TreeGrafter"/>
</dbReference>
<evidence type="ECO:0000256" key="4">
    <source>
        <dbReference type="ARBA" id="ARBA00022692"/>
    </source>
</evidence>
<dbReference type="GO" id="GO:0032870">
    <property type="term" value="P:cellular response to hormone stimulus"/>
    <property type="evidence" value="ECO:0007669"/>
    <property type="project" value="TreeGrafter"/>
</dbReference>
<comment type="caution">
    <text evidence="12">The sequence shown here is derived from an EMBL/GenBank/DDBJ whole genome shotgun (WGS) entry which is preliminary data.</text>
</comment>
<dbReference type="Pfam" id="PF00001">
    <property type="entry name" value="7tm_1"/>
    <property type="match status" value="1"/>
</dbReference>
<feature type="compositionally biased region" description="Polar residues" evidence="9">
    <location>
        <begin position="281"/>
        <end position="292"/>
    </location>
</feature>
<dbReference type="AlphaFoldDB" id="A0A226D2W9"/>
<reference evidence="12 13" key="1">
    <citation type="submission" date="2015-12" db="EMBL/GenBank/DDBJ databases">
        <title>The genome of Folsomia candida.</title>
        <authorList>
            <person name="Faddeeva A."/>
            <person name="Derks M.F."/>
            <person name="Anvar Y."/>
            <person name="Smit S."/>
            <person name="Van Straalen N."/>
            <person name="Roelofs D."/>
        </authorList>
    </citation>
    <scope>NUCLEOTIDE SEQUENCE [LARGE SCALE GENOMIC DNA]</scope>
    <source>
        <strain evidence="12 13">VU population</strain>
        <tissue evidence="12">Whole body</tissue>
    </source>
</reference>
<evidence type="ECO:0000256" key="10">
    <source>
        <dbReference type="SAM" id="Phobius"/>
    </source>
</evidence>
<protein>
    <submittedName>
        <fullName evidence="12">Gonadotropin-releasing hormone II receptor</fullName>
    </submittedName>
</protein>
<feature type="region of interest" description="Disordered" evidence="9">
    <location>
        <begin position="268"/>
        <end position="351"/>
    </location>
</feature>
<comment type="subcellular location">
    <subcellularLocation>
        <location evidence="1">Cell membrane</location>
        <topology evidence="1">Multi-pass membrane protein</topology>
    </subcellularLocation>
</comment>
<organism evidence="12 13">
    <name type="scientific">Folsomia candida</name>
    <name type="common">Springtail</name>
    <dbReference type="NCBI Taxonomy" id="158441"/>
    <lineage>
        <taxon>Eukaryota</taxon>
        <taxon>Metazoa</taxon>
        <taxon>Ecdysozoa</taxon>
        <taxon>Arthropoda</taxon>
        <taxon>Hexapoda</taxon>
        <taxon>Collembola</taxon>
        <taxon>Entomobryomorpha</taxon>
        <taxon>Isotomoidea</taxon>
        <taxon>Isotomidae</taxon>
        <taxon>Proisotominae</taxon>
        <taxon>Folsomia</taxon>
    </lineage>
</organism>
<dbReference type="Gene3D" id="1.20.1070.10">
    <property type="entry name" value="Rhodopsin 7-helix transmembrane proteins"/>
    <property type="match status" value="1"/>
</dbReference>
<feature type="transmembrane region" description="Helical" evidence="10">
    <location>
        <begin position="138"/>
        <end position="156"/>
    </location>
</feature>
<evidence type="ECO:0000256" key="8">
    <source>
        <dbReference type="RuleBase" id="RU000688"/>
    </source>
</evidence>
<feature type="region of interest" description="Disordered" evidence="9">
    <location>
        <begin position="463"/>
        <end position="487"/>
    </location>
</feature>
<dbReference type="EMBL" id="LNIX01000040">
    <property type="protein sequence ID" value="OXA39178.1"/>
    <property type="molecule type" value="Genomic_DNA"/>
</dbReference>
<feature type="transmembrane region" description="Helical" evidence="10">
    <location>
        <begin position="422"/>
        <end position="441"/>
    </location>
</feature>
<gene>
    <name evidence="12" type="ORF">Fcan01_26035</name>
</gene>
<feature type="transmembrane region" description="Helical" evidence="10">
    <location>
        <begin position="383"/>
        <end position="407"/>
    </location>
</feature>
<dbReference type="PROSITE" id="PS00237">
    <property type="entry name" value="G_PROTEIN_RECEP_F1_1"/>
    <property type="match status" value="1"/>
</dbReference>
<keyword evidence="3" id="KW-1003">Cell membrane</keyword>
<dbReference type="GO" id="GO:0004930">
    <property type="term" value="F:G protein-coupled receptor activity"/>
    <property type="evidence" value="ECO:0007669"/>
    <property type="project" value="UniProtKB-KW"/>
</dbReference>
<feature type="transmembrane region" description="Helical" evidence="10">
    <location>
        <begin position="177"/>
        <end position="199"/>
    </location>
</feature>
<evidence type="ECO:0000256" key="1">
    <source>
        <dbReference type="ARBA" id="ARBA00004651"/>
    </source>
</evidence>
<dbReference type="SMART" id="SM01381">
    <property type="entry name" value="7TM_GPCR_Srsx"/>
    <property type="match status" value="1"/>
</dbReference>
<evidence type="ECO:0000313" key="13">
    <source>
        <dbReference type="Proteomes" id="UP000198287"/>
    </source>
</evidence>
<comment type="similarity">
    <text evidence="2 8">Belongs to the G-protein coupled receptor 1 family.</text>
</comment>
<evidence type="ECO:0000256" key="9">
    <source>
        <dbReference type="SAM" id="MobiDB-lite"/>
    </source>
</evidence>
<keyword evidence="7 8" id="KW-0675">Receptor</keyword>
<feature type="transmembrane region" description="Helical" evidence="10">
    <location>
        <begin position="97"/>
        <end position="118"/>
    </location>
</feature>
<feature type="transmembrane region" description="Helical" evidence="10">
    <location>
        <begin position="224"/>
        <end position="251"/>
    </location>
</feature>
<keyword evidence="13" id="KW-1185">Reference proteome</keyword>
<feature type="domain" description="G-protein coupled receptors family 1 profile" evidence="11">
    <location>
        <begin position="76"/>
        <end position="438"/>
    </location>
</feature>
<dbReference type="PANTHER" id="PTHR24241">
    <property type="entry name" value="NEUROPEPTIDE RECEPTOR-RELATED G-PROTEIN COUPLED RECEPTOR"/>
    <property type="match status" value="1"/>
</dbReference>
<feature type="compositionally biased region" description="Low complexity" evidence="9">
    <location>
        <begin position="309"/>
        <end position="327"/>
    </location>
</feature>
<dbReference type="GO" id="GO:0005886">
    <property type="term" value="C:plasma membrane"/>
    <property type="evidence" value="ECO:0007669"/>
    <property type="project" value="UniProtKB-SubCell"/>
</dbReference>
<evidence type="ECO:0000256" key="3">
    <source>
        <dbReference type="ARBA" id="ARBA00022475"/>
    </source>
</evidence>
<keyword evidence="8" id="KW-0297">G-protein coupled receptor</keyword>
<evidence type="ECO:0000256" key="2">
    <source>
        <dbReference type="ARBA" id="ARBA00010663"/>
    </source>
</evidence>